<dbReference type="PANTHER" id="PTHR43420">
    <property type="entry name" value="ACETYLTRANSFERASE"/>
    <property type="match status" value="1"/>
</dbReference>
<dbReference type="PROSITE" id="PS51186">
    <property type="entry name" value="GNAT"/>
    <property type="match status" value="1"/>
</dbReference>
<dbReference type="Gene3D" id="3.40.630.30">
    <property type="match status" value="1"/>
</dbReference>
<protein>
    <recommendedName>
        <fullName evidence="3">N-acetyltransferase domain-containing protein</fullName>
    </recommendedName>
</protein>
<reference evidence="5" key="2">
    <citation type="submission" date="2015-02" db="EMBL/GenBank/DDBJ databases">
        <title>Complete Genome Sequence of Pelosinus fermentans JBW45.</title>
        <authorList>
            <person name="De Leon K.B."/>
            <person name="Utturkar S.M."/>
            <person name="Camilleri L.B."/>
            <person name="Arkin A.P."/>
            <person name="Fields M.W."/>
            <person name="Brown S.D."/>
            <person name="Wall J.D."/>
        </authorList>
    </citation>
    <scope>NUCLEOTIDE SEQUENCE [LARGE SCALE GENOMIC DNA]</scope>
    <source>
        <strain evidence="5">JBW45</strain>
    </source>
</reference>
<dbReference type="SUPFAM" id="SSF55729">
    <property type="entry name" value="Acyl-CoA N-acyltransferases (Nat)"/>
    <property type="match status" value="1"/>
</dbReference>
<accession>I9NY72</accession>
<name>I9NY72_9FIRM</name>
<dbReference type="KEGG" id="pft:JBW_02602"/>
<dbReference type="PANTHER" id="PTHR43420:SF31">
    <property type="entry name" value="ACETYLTRANSFERASE"/>
    <property type="match status" value="1"/>
</dbReference>
<feature type="domain" description="N-acetyltransferase" evidence="3">
    <location>
        <begin position="20"/>
        <end position="155"/>
    </location>
</feature>
<dbReference type="STRING" id="1192197.JBW_02602"/>
<proteinExistence type="predicted"/>
<organism evidence="4 5">
    <name type="scientific">Pelosinus fermentans JBW45</name>
    <dbReference type="NCBI Taxonomy" id="1192197"/>
    <lineage>
        <taxon>Bacteria</taxon>
        <taxon>Bacillati</taxon>
        <taxon>Bacillota</taxon>
        <taxon>Negativicutes</taxon>
        <taxon>Selenomonadales</taxon>
        <taxon>Sporomusaceae</taxon>
        <taxon>Pelosinus</taxon>
    </lineage>
</organism>
<evidence type="ECO:0000256" key="2">
    <source>
        <dbReference type="ARBA" id="ARBA00023315"/>
    </source>
</evidence>
<dbReference type="CDD" id="cd04301">
    <property type="entry name" value="NAT_SF"/>
    <property type="match status" value="1"/>
</dbReference>
<keyword evidence="2" id="KW-0012">Acyltransferase</keyword>
<dbReference type="HOGENOM" id="CLU_081766_0_1_9"/>
<dbReference type="InterPro" id="IPR000182">
    <property type="entry name" value="GNAT_dom"/>
</dbReference>
<reference evidence="4 5" key="1">
    <citation type="journal article" date="2015" name="Genome Announc.">
        <title>Complete Genome Sequence of Pelosinus fermentans JBW45, a Member of a Remarkably Competitive Group of Negativicutes in the Firmicutes Phylum.</title>
        <authorList>
            <person name="De Leon K.B."/>
            <person name="Utturkar S.M."/>
            <person name="Camilleri L.B."/>
            <person name="Elias D.A."/>
            <person name="Arkin A.P."/>
            <person name="Fields M.W."/>
            <person name="Brown S.D."/>
            <person name="Wall J.D."/>
        </authorList>
    </citation>
    <scope>NUCLEOTIDE SEQUENCE [LARGE SCALE GENOMIC DNA]</scope>
    <source>
        <strain evidence="4 5">JBW45</strain>
    </source>
</reference>
<dbReference type="AlphaFoldDB" id="I9NY72"/>
<dbReference type="GO" id="GO:0016747">
    <property type="term" value="F:acyltransferase activity, transferring groups other than amino-acyl groups"/>
    <property type="evidence" value="ECO:0007669"/>
    <property type="project" value="InterPro"/>
</dbReference>
<dbReference type="Pfam" id="PF00583">
    <property type="entry name" value="Acetyltransf_1"/>
    <property type="match status" value="1"/>
</dbReference>
<sequence length="297" mass="34734">MKYTINEKNYTYASDYKDNDVLRGGFNRLTKQTYGFDFEQWYQDGYWGNSYIPHSVLDGEMLVANVSISIINFSVLEKNKRYIQIGTVMTDQRYRNQGLSRFLMEKIIDQWEENCDLIYLFANDSVIDFYPKFGFSPINEYQYYKQATYIKHSFNVIPLDMSVDKNRQLVFAKALQAASLSKIAMQSNASLIMFYLTSFMKNHVYYIEEIDTVAVAEYDENILCIHDVFGRQDVLEEVVNIMLTENVQKVILGFSPCNDTSYNIELLKEEDTTLFVKGNDMKIFSDNKIRFPILSHA</sequence>
<dbReference type="Proteomes" id="UP000005361">
    <property type="component" value="Chromosome"/>
</dbReference>
<dbReference type="InterPro" id="IPR016181">
    <property type="entry name" value="Acyl_CoA_acyltransferase"/>
</dbReference>
<evidence type="ECO:0000256" key="1">
    <source>
        <dbReference type="ARBA" id="ARBA00022679"/>
    </source>
</evidence>
<dbReference type="InterPro" id="IPR050680">
    <property type="entry name" value="YpeA/RimI_acetyltransf"/>
</dbReference>
<dbReference type="EMBL" id="CP010978">
    <property type="protein sequence ID" value="AJQ27946.1"/>
    <property type="molecule type" value="Genomic_DNA"/>
</dbReference>
<keyword evidence="1" id="KW-0808">Transferase</keyword>
<gene>
    <name evidence="4" type="ORF">JBW_02602</name>
</gene>
<evidence type="ECO:0000259" key="3">
    <source>
        <dbReference type="PROSITE" id="PS51186"/>
    </source>
</evidence>
<evidence type="ECO:0000313" key="4">
    <source>
        <dbReference type="EMBL" id="AJQ27946.1"/>
    </source>
</evidence>
<evidence type="ECO:0000313" key="5">
    <source>
        <dbReference type="Proteomes" id="UP000005361"/>
    </source>
</evidence>